<evidence type="ECO:0000313" key="3">
    <source>
        <dbReference type="Proteomes" id="UP000218327"/>
    </source>
</evidence>
<sequence>MITIKEFTQIVETHGTEPTHWPAELRGECSAFVANSAAARSLIHQQQKVENLLDQIIAPDFPTLESRVVNQLLPKHTGSVFDQILNWLLPQNGLGKNIWRPAMVACLPLMFGIVIGNFYSFGVDLGNDGFAYWDDELIMLSLNDYTENLF</sequence>
<feature type="transmembrane region" description="Helical" evidence="1">
    <location>
        <begin position="98"/>
        <end position="119"/>
    </location>
</feature>
<keyword evidence="1" id="KW-1133">Transmembrane helix</keyword>
<dbReference type="AlphaFoldDB" id="A0A2A5AT45"/>
<protein>
    <submittedName>
        <fullName evidence="2">Uncharacterized protein</fullName>
    </submittedName>
</protein>
<keyword evidence="1" id="KW-0812">Transmembrane</keyword>
<evidence type="ECO:0000256" key="1">
    <source>
        <dbReference type="SAM" id="Phobius"/>
    </source>
</evidence>
<accession>A0A2A5AT45</accession>
<name>A0A2A5AT45_9GAMM</name>
<keyword evidence="1" id="KW-0472">Membrane</keyword>
<comment type="caution">
    <text evidence="2">The sequence shown here is derived from an EMBL/GenBank/DDBJ whole genome shotgun (WGS) entry which is preliminary data.</text>
</comment>
<reference evidence="3" key="1">
    <citation type="submission" date="2017-08" db="EMBL/GenBank/DDBJ databases">
        <title>A dynamic microbial community with high functional redundancy inhabits the cold, oxic subseafloor aquifer.</title>
        <authorList>
            <person name="Tully B.J."/>
            <person name="Wheat C.G."/>
            <person name="Glazer B.T."/>
            <person name="Huber J.A."/>
        </authorList>
    </citation>
    <scope>NUCLEOTIDE SEQUENCE [LARGE SCALE GENOMIC DNA]</scope>
</reference>
<gene>
    <name evidence="2" type="ORF">COA96_14395</name>
</gene>
<organism evidence="2 3">
    <name type="scientific">SAR86 cluster bacterium</name>
    <dbReference type="NCBI Taxonomy" id="2030880"/>
    <lineage>
        <taxon>Bacteria</taxon>
        <taxon>Pseudomonadati</taxon>
        <taxon>Pseudomonadota</taxon>
        <taxon>Gammaproteobacteria</taxon>
        <taxon>SAR86 cluster</taxon>
    </lineage>
</organism>
<evidence type="ECO:0000313" key="2">
    <source>
        <dbReference type="EMBL" id="PCJ22467.1"/>
    </source>
</evidence>
<dbReference type="Proteomes" id="UP000218327">
    <property type="component" value="Unassembled WGS sequence"/>
</dbReference>
<proteinExistence type="predicted"/>
<dbReference type="EMBL" id="NVVJ01000060">
    <property type="protein sequence ID" value="PCJ22467.1"/>
    <property type="molecule type" value="Genomic_DNA"/>
</dbReference>